<reference evidence="1" key="1">
    <citation type="submission" date="2020-04" db="EMBL/GenBank/DDBJ databases">
        <authorList>
            <person name="Chiriac C."/>
            <person name="Salcher M."/>
            <person name="Ghai R."/>
            <person name="Kavagutti S V."/>
        </authorList>
    </citation>
    <scope>NUCLEOTIDE SEQUENCE</scope>
</reference>
<proteinExistence type="predicted"/>
<dbReference type="InterPro" id="IPR036614">
    <property type="entry name" value="RusA-like_sf"/>
</dbReference>
<organism evidence="1">
    <name type="scientific">uncultured Caudovirales phage</name>
    <dbReference type="NCBI Taxonomy" id="2100421"/>
    <lineage>
        <taxon>Viruses</taxon>
        <taxon>Duplodnaviria</taxon>
        <taxon>Heunggongvirae</taxon>
        <taxon>Uroviricota</taxon>
        <taxon>Caudoviricetes</taxon>
        <taxon>Peduoviridae</taxon>
        <taxon>Maltschvirus</taxon>
        <taxon>Maltschvirus maltsch</taxon>
    </lineage>
</organism>
<dbReference type="InterPro" id="IPR008822">
    <property type="entry name" value="Endonuclease_RusA-like"/>
</dbReference>
<dbReference type="GO" id="GO:0006281">
    <property type="term" value="P:DNA repair"/>
    <property type="evidence" value="ECO:0007669"/>
    <property type="project" value="InterPro"/>
</dbReference>
<dbReference type="EMBL" id="LR796265">
    <property type="protein sequence ID" value="CAB4132589.1"/>
    <property type="molecule type" value="Genomic_DNA"/>
</dbReference>
<dbReference type="Pfam" id="PF05866">
    <property type="entry name" value="RusA"/>
    <property type="match status" value="1"/>
</dbReference>
<dbReference type="SUPFAM" id="SSF103084">
    <property type="entry name" value="Holliday junction resolvase RusA"/>
    <property type="match status" value="1"/>
</dbReference>
<name>A0A6J5LLI9_9CAUD</name>
<accession>A0A6J5LLI9</accession>
<dbReference type="GO" id="GO:0006310">
    <property type="term" value="P:DNA recombination"/>
    <property type="evidence" value="ECO:0007669"/>
    <property type="project" value="InterPro"/>
</dbReference>
<protein>
    <submittedName>
        <fullName evidence="1">Rus Holliday junction resolvase</fullName>
    </submittedName>
</protein>
<dbReference type="Gene3D" id="3.30.1330.70">
    <property type="entry name" value="Holliday junction resolvase RusA"/>
    <property type="match status" value="1"/>
</dbReference>
<gene>
    <name evidence="1" type="ORF">UFOVP255_33</name>
</gene>
<dbReference type="GO" id="GO:0000287">
    <property type="term" value="F:magnesium ion binding"/>
    <property type="evidence" value="ECO:0007669"/>
    <property type="project" value="InterPro"/>
</dbReference>
<sequence>MILIQIDGPPVPWAAARITHRGSFSPRYKEKEMARWQIKSWYNRLDVIQGAVSLTFVFHMPIPVKTSKMKRLQMLSGVIKHTCGPDVTNMVKHAEDCLKGIVIADESQVYKINAEKIYSETAKTVIQIVVLP</sequence>
<evidence type="ECO:0000313" key="1">
    <source>
        <dbReference type="EMBL" id="CAB4132589.1"/>
    </source>
</evidence>